<sequence>MRNPFSRFISISPVSLCGGIVAVLVVSYIGLIAVVMSYAALTVEFSQSVKNVEATVATLESEYLAIVANITTTDYTAKGYTLPIAKTFVPAKSVTALR</sequence>
<gene>
    <name evidence="2" type="ORF">A3A36_02515</name>
</gene>
<keyword evidence="1" id="KW-0472">Membrane</keyword>
<accession>A0A1F6EWD1</accession>
<keyword evidence="1" id="KW-1133">Transmembrane helix</keyword>
<proteinExistence type="predicted"/>
<dbReference type="Proteomes" id="UP000178811">
    <property type="component" value="Unassembled WGS sequence"/>
</dbReference>
<protein>
    <submittedName>
        <fullName evidence="2">Uncharacterized protein</fullName>
    </submittedName>
</protein>
<organism evidence="2 3">
    <name type="scientific">Candidatus Kaiserbacteria bacterium RIFCSPLOWO2_01_FULL_52_12b</name>
    <dbReference type="NCBI Taxonomy" id="1798509"/>
    <lineage>
        <taxon>Bacteria</taxon>
        <taxon>Candidatus Kaiseribacteriota</taxon>
    </lineage>
</organism>
<reference evidence="2 3" key="1">
    <citation type="journal article" date="2016" name="Nat. Commun.">
        <title>Thousands of microbial genomes shed light on interconnected biogeochemical processes in an aquifer system.</title>
        <authorList>
            <person name="Anantharaman K."/>
            <person name="Brown C.T."/>
            <person name="Hug L.A."/>
            <person name="Sharon I."/>
            <person name="Castelle C.J."/>
            <person name="Probst A.J."/>
            <person name="Thomas B.C."/>
            <person name="Singh A."/>
            <person name="Wilkins M.J."/>
            <person name="Karaoz U."/>
            <person name="Brodie E.L."/>
            <person name="Williams K.H."/>
            <person name="Hubbard S.S."/>
            <person name="Banfield J.F."/>
        </authorList>
    </citation>
    <scope>NUCLEOTIDE SEQUENCE [LARGE SCALE GENOMIC DNA]</scope>
</reference>
<evidence type="ECO:0000313" key="3">
    <source>
        <dbReference type="Proteomes" id="UP000178811"/>
    </source>
</evidence>
<evidence type="ECO:0000313" key="2">
    <source>
        <dbReference type="EMBL" id="OGG77921.1"/>
    </source>
</evidence>
<keyword evidence="1" id="KW-0812">Transmembrane</keyword>
<dbReference type="AlphaFoldDB" id="A0A1F6EWD1"/>
<evidence type="ECO:0000256" key="1">
    <source>
        <dbReference type="SAM" id="Phobius"/>
    </source>
</evidence>
<name>A0A1F6EWD1_9BACT</name>
<dbReference type="EMBL" id="MFLW01000028">
    <property type="protein sequence ID" value="OGG77921.1"/>
    <property type="molecule type" value="Genomic_DNA"/>
</dbReference>
<comment type="caution">
    <text evidence="2">The sequence shown here is derived from an EMBL/GenBank/DDBJ whole genome shotgun (WGS) entry which is preliminary data.</text>
</comment>
<feature type="transmembrane region" description="Helical" evidence="1">
    <location>
        <begin position="20"/>
        <end position="41"/>
    </location>
</feature>